<organism evidence="2 3">
    <name type="scientific">Enterocloster clostridioformis</name>
    <dbReference type="NCBI Taxonomy" id="1531"/>
    <lineage>
        <taxon>Bacteria</taxon>
        <taxon>Bacillati</taxon>
        <taxon>Bacillota</taxon>
        <taxon>Clostridia</taxon>
        <taxon>Lachnospirales</taxon>
        <taxon>Lachnospiraceae</taxon>
        <taxon>Enterocloster</taxon>
    </lineage>
</organism>
<proteinExistence type="predicted"/>
<keyword evidence="1" id="KW-0812">Transmembrane</keyword>
<feature type="transmembrane region" description="Helical" evidence="1">
    <location>
        <begin position="47"/>
        <end position="70"/>
    </location>
</feature>
<feature type="transmembrane region" description="Helical" evidence="1">
    <location>
        <begin position="12"/>
        <end position="35"/>
    </location>
</feature>
<name>A0A1I0D4E7_9FIRM</name>
<sequence>MKGQKFLKVTSILMIIGGVIGVIAGIIAILGISALAALMETGEGTGLLYASSIIVTLASVIQFIAGIKGIGACNAPQKAAACIKWGIIIAVLSIISMIIGLVAGGEFSFTSLILNLLVPGLYIYGAIQTKNGPLE</sequence>
<feature type="transmembrane region" description="Helical" evidence="1">
    <location>
        <begin position="82"/>
        <end position="103"/>
    </location>
</feature>
<dbReference type="RefSeq" id="WP_074661621.1">
    <property type="nucleotide sequence ID" value="NZ_FOIO01000004.1"/>
</dbReference>
<keyword evidence="1" id="KW-1133">Transmembrane helix</keyword>
<accession>A0A1I0D4E7</accession>
<feature type="transmembrane region" description="Helical" evidence="1">
    <location>
        <begin position="109"/>
        <end position="127"/>
    </location>
</feature>
<evidence type="ECO:0000313" key="2">
    <source>
        <dbReference type="EMBL" id="SET27123.1"/>
    </source>
</evidence>
<evidence type="ECO:0000313" key="3">
    <source>
        <dbReference type="Proteomes" id="UP000182121"/>
    </source>
</evidence>
<dbReference type="EMBL" id="FOIO01000004">
    <property type="protein sequence ID" value="SET27123.1"/>
    <property type="molecule type" value="Genomic_DNA"/>
</dbReference>
<protein>
    <recommendedName>
        <fullName evidence="4">DUF4064 domain-containing protein</fullName>
    </recommendedName>
</protein>
<gene>
    <name evidence="2" type="ORF">SAMN05216521_100436</name>
</gene>
<dbReference type="AlphaFoldDB" id="A0A1I0D4E7"/>
<keyword evidence="1" id="KW-0472">Membrane</keyword>
<dbReference type="GeneID" id="86054289"/>
<reference evidence="2 3" key="1">
    <citation type="submission" date="2016-10" db="EMBL/GenBank/DDBJ databases">
        <authorList>
            <person name="Varghese N."/>
            <person name="Submissions S."/>
        </authorList>
    </citation>
    <scope>NUCLEOTIDE SEQUENCE [LARGE SCALE GENOMIC DNA]</scope>
    <source>
        <strain evidence="2 3">NLAE-zl-C196</strain>
    </source>
</reference>
<evidence type="ECO:0000256" key="1">
    <source>
        <dbReference type="SAM" id="Phobius"/>
    </source>
</evidence>
<dbReference type="Proteomes" id="UP000182121">
    <property type="component" value="Unassembled WGS sequence"/>
</dbReference>
<evidence type="ECO:0008006" key="4">
    <source>
        <dbReference type="Google" id="ProtNLM"/>
    </source>
</evidence>
<comment type="caution">
    <text evidence="2">The sequence shown here is derived from an EMBL/GenBank/DDBJ whole genome shotgun (WGS) entry which is preliminary data.</text>
</comment>